<accession>A0A1H3JG20</accession>
<keyword evidence="1" id="KW-0472">Membrane</keyword>
<feature type="transmembrane region" description="Helical" evidence="1">
    <location>
        <begin position="19"/>
        <end position="39"/>
    </location>
</feature>
<dbReference type="Pfam" id="PF14340">
    <property type="entry name" value="DUF4395"/>
    <property type="match status" value="1"/>
</dbReference>
<evidence type="ECO:0000313" key="3">
    <source>
        <dbReference type="EMBL" id="SDY38475.1"/>
    </source>
</evidence>
<organism evidence="3 4">
    <name type="scientific">Geodermatophilus africanus</name>
    <dbReference type="NCBI Taxonomy" id="1137993"/>
    <lineage>
        <taxon>Bacteria</taxon>
        <taxon>Bacillati</taxon>
        <taxon>Actinomycetota</taxon>
        <taxon>Actinomycetes</taxon>
        <taxon>Geodermatophilales</taxon>
        <taxon>Geodermatophilaceae</taxon>
        <taxon>Geodermatophilus</taxon>
    </lineage>
</organism>
<keyword evidence="1" id="KW-0812">Transmembrane</keyword>
<dbReference type="InterPro" id="IPR025508">
    <property type="entry name" value="DUF4395"/>
</dbReference>
<sequence>MPDAHPPTRREVDVRGPRFAAWLTSAVLAVALLTGSGVLVAVQAAVFAVGALAGLRYAPYGVLFRVLVAPRLGPVREREPEAPPRFAQLVGLVFAVVGAAGYLAGAPLIGAVATGLALVAALLNAATGLCLGCELYLTVRRARPARTA</sequence>
<reference evidence="4" key="1">
    <citation type="submission" date="2016-10" db="EMBL/GenBank/DDBJ databases">
        <authorList>
            <person name="Varghese N."/>
            <person name="Submissions S."/>
        </authorList>
    </citation>
    <scope>NUCLEOTIDE SEQUENCE [LARGE SCALE GENOMIC DNA]</scope>
    <source>
        <strain evidence="4">DSM 45422</strain>
    </source>
</reference>
<dbReference type="Proteomes" id="UP000198921">
    <property type="component" value="Unassembled WGS sequence"/>
</dbReference>
<feature type="transmembrane region" description="Helical" evidence="1">
    <location>
        <begin position="45"/>
        <end position="68"/>
    </location>
</feature>
<keyword evidence="4" id="KW-1185">Reference proteome</keyword>
<dbReference type="RefSeq" id="WP_091157126.1">
    <property type="nucleotide sequence ID" value="NZ_FNOT01000006.1"/>
</dbReference>
<feature type="transmembrane region" description="Helical" evidence="1">
    <location>
        <begin position="115"/>
        <end position="137"/>
    </location>
</feature>
<feature type="transmembrane region" description="Helical" evidence="1">
    <location>
        <begin position="89"/>
        <end position="109"/>
    </location>
</feature>
<gene>
    <name evidence="3" type="ORF">SAMN05660209_02786</name>
</gene>
<keyword evidence="1" id="KW-1133">Transmembrane helix</keyword>
<evidence type="ECO:0000313" key="4">
    <source>
        <dbReference type="Proteomes" id="UP000198921"/>
    </source>
</evidence>
<dbReference type="EMBL" id="FNOT01000006">
    <property type="protein sequence ID" value="SDY38475.1"/>
    <property type="molecule type" value="Genomic_DNA"/>
</dbReference>
<protein>
    <recommendedName>
        <fullName evidence="2">DUF4395 domain-containing protein</fullName>
    </recommendedName>
</protein>
<evidence type="ECO:0000259" key="2">
    <source>
        <dbReference type="Pfam" id="PF14340"/>
    </source>
</evidence>
<proteinExistence type="predicted"/>
<feature type="domain" description="DUF4395" evidence="2">
    <location>
        <begin position="12"/>
        <end position="141"/>
    </location>
</feature>
<evidence type="ECO:0000256" key="1">
    <source>
        <dbReference type="SAM" id="Phobius"/>
    </source>
</evidence>
<dbReference type="STRING" id="1137993.SAMN05660209_02786"/>
<name>A0A1H3JG20_9ACTN</name>
<dbReference type="AlphaFoldDB" id="A0A1H3JG20"/>